<evidence type="ECO:0000256" key="2">
    <source>
        <dbReference type="SAM" id="Phobius"/>
    </source>
</evidence>
<dbReference type="EMBL" id="JBEDNQ010000018">
    <property type="protein sequence ID" value="MEQ3554876.1"/>
    <property type="molecule type" value="Genomic_DNA"/>
</dbReference>
<evidence type="ECO:0000313" key="3">
    <source>
        <dbReference type="EMBL" id="MEQ3554876.1"/>
    </source>
</evidence>
<reference evidence="3 4" key="1">
    <citation type="submission" date="2024-03" db="EMBL/GenBank/DDBJ databases">
        <title>Draft genome sequence of Pseudonocardia nematodicida JCM 31783.</title>
        <authorList>
            <person name="Butdee W."/>
            <person name="Duangmal K."/>
        </authorList>
    </citation>
    <scope>NUCLEOTIDE SEQUENCE [LARGE SCALE GENOMIC DNA]</scope>
    <source>
        <strain evidence="3 4">JCM 31783</strain>
    </source>
</reference>
<organism evidence="3 4">
    <name type="scientific">Pseudonocardia nematodicida</name>
    <dbReference type="NCBI Taxonomy" id="1206997"/>
    <lineage>
        <taxon>Bacteria</taxon>
        <taxon>Bacillati</taxon>
        <taxon>Actinomycetota</taxon>
        <taxon>Actinomycetes</taxon>
        <taxon>Pseudonocardiales</taxon>
        <taxon>Pseudonocardiaceae</taxon>
        <taxon>Pseudonocardia</taxon>
    </lineage>
</organism>
<feature type="transmembrane region" description="Helical" evidence="2">
    <location>
        <begin position="36"/>
        <end position="54"/>
    </location>
</feature>
<sequence length="86" mass="9499">MASNSREVAVRSGVDPAEEPSVDWGWHARFPKGMKIAAGLVGISLLLMLIGHPVSWTEFSYMAVPAVACFAGVVFLLMRSRHSWRR</sequence>
<evidence type="ECO:0000256" key="1">
    <source>
        <dbReference type="SAM" id="MobiDB-lite"/>
    </source>
</evidence>
<feature type="region of interest" description="Disordered" evidence="1">
    <location>
        <begin position="1"/>
        <end position="20"/>
    </location>
</feature>
<dbReference type="RefSeq" id="WP_349301944.1">
    <property type="nucleotide sequence ID" value="NZ_JBEDNQ010000018.1"/>
</dbReference>
<dbReference type="Proteomes" id="UP001494902">
    <property type="component" value="Unassembled WGS sequence"/>
</dbReference>
<keyword evidence="2" id="KW-1133">Transmembrane helix</keyword>
<gene>
    <name evidence="3" type="ORF">WIS52_30805</name>
</gene>
<dbReference type="InterPro" id="IPR024341">
    <property type="entry name" value="DUF2631"/>
</dbReference>
<keyword evidence="2" id="KW-0472">Membrane</keyword>
<keyword evidence="2" id="KW-0812">Transmembrane</keyword>
<keyword evidence="4" id="KW-1185">Reference proteome</keyword>
<proteinExistence type="predicted"/>
<protein>
    <submittedName>
        <fullName evidence="3">DUF2631 domain-containing protein</fullName>
    </submittedName>
</protein>
<dbReference type="Pfam" id="PF10939">
    <property type="entry name" value="DUF2631"/>
    <property type="match status" value="1"/>
</dbReference>
<accession>A0ABV1KK97</accession>
<comment type="caution">
    <text evidence="3">The sequence shown here is derived from an EMBL/GenBank/DDBJ whole genome shotgun (WGS) entry which is preliminary data.</text>
</comment>
<evidence type="ECO:0000313" key="4">
    <source>
        <dbReference type="Proteomes" id="UP001494902"/>
    </source>
</evidence>
<name>A0ABV1KK97_9PSEU</name>
<feature type="transmembrane region" description="Helical" evidence="2">
    <location>
        <begin position="60"/>
        <end position="78"/>
    </location>
</feature>